<keyword evidence="3" id="KW-1185">Reference proteome</keyword>
<dbReference type="KEGG" id="ari:UM93_13260"/>
<accession>A0A0D4C0Z0</accession>
<sequence length="60" mass="5704">MYGANPGGGAGPIVGAVTGGGVLASTGFSGGLIAIIAVVMIVGGLLLIRGRKHKASAEKN</sequence>
<evidence type="ECO:0000313" key="2">
    <source>
        <dbReference type="EMBL" id="AJT42224.1"/>
    </source>
</evidence>
<feature type="transmembrane region" description="Helical" evidence="1">
    <location>
        <begin position="28"/>
        <end position="48"/>
    </location>
</feature>
<dbReference type="RefSeq" id="WP_045076024.1">
    <property type="nucleotide sequence ID" value="NZ_CP011005.1"/>
</dbReference>
<organism evidence="2 3">
    <name type="scientific">Psychromicrobium lacuslunae</name>
    <dbReference type="NCBI Taxonomy" id="1618207"/>
    <lineage>
        <taxon>Bacteria</taxon>
        <taxon>Bacillati</taxon>
        <taxon>Actinomycetota</taxon>
        <taxon>Actinomycetes</taxon>
        <taxon>Micrococcales</taxon>
        <taxon>Micrococcaceae</taxon>
        <taxon>Psychromicrobium</taxon>
    </lineage>
</organism>
<dbReference type="Proteomes" id="UP000061839">
    <property type="component" value="Chromosome"/>
</dbReference>
<keyword evidence="1" id="KW-1133">Transmembrane helix</keyword>
<dbReference type="HOGENOM" id="CLU_2931095_0_0_11"/>
<keyword evidence="1" id="KW-0812">Transmembrane</keyword>
<proteinExistence type="predicted"/>
<gene>
    <name evidence="2" type="ORF">UM93_13260</name>
</gene>
<evidence type="ECO:0000256" key="1">
    <source>
        <dbReference type="SAM" id="Phobius"/>
    </source>
</evidence>
<dbReference type="STRING" id="1618207.UM93_13260"/>
<keyword evidence="1" id="KW-0472">Membrane</keyword>
<name>A0A0D4C0Z0_9MICC</name>
<dbReference type="AlphaFoldDB" id="A0A0D4C0Z0"/>
<evidence type="ECO:0000313" key="3">
    <source>
        <dbReference type="Proteomes" id="UP000061839"/>
    </source>
</evidence>
<dbReference type="NCBIfam" id="TIGR01167">
    <property type="entry name" value="LPXTG_anchor"/>
    <property type="match status" value="1"/>
</dbReference>
<dbReference type="EMBL" id="CP011005">
    <property type="protein sequence ID" value="AJT42224.1"/>
    <property type="molecule type" value="Genomic_DNA"/>
</dbReference>
<reference evidence="2 3" key="1">
    <citation type="journal article" date="2015" name="Genome Announc.">
        <title>Complete Genome Sequencing of Protease-Producing Novel Arthrobacter sp. Strain IHBB 11108 Using PacBio Single-Molecule Real-Time Sequencing Technology.</title>
        <authorList>
            <person name="Kiran S."/>
            <person name="Swarnkar M.K."/>
            <person name="Pal M."/>
            <person name="Thakur R."/>
            <person name="Tewari R."/>
            <person name="Singh A.K."/>
            <person name="Gulati A."/>
        </authorList>
    </citation>
    <scope>NUCLEOTIDE SEQUENCE [LARGE SCALE GENOMIC DNA]</scope>
    <source>
        <strain evidence="2 3">IHBB 11108</strain>
    </source>
</reference>
<dbReference type="PATRIC" id="fig|1618207.4.peg.2688"/>
<protein>
    <submittedName>
        <fullName evidence="2">Uncharacterized protein</fullName>
    </submittedName>
</protein>